<evidence type="ECO:0000256" key="15">
    <source>
        <dbReference type="ARBA" id="ARBA00023242"/>
    </source>
</evidence>
<dbReference type="Gene3D" id="3.30.210.10">
    <property type="entry name" value="DNA polymerase, thumb domain"/>
    <property type="match status" value="1"/>
</dbReference>
<evidence type="ECO:0000259" key="19">
    <source>
        <dbReference type="PROSITE" id="PS50172"/>
    </source>
</evidence>
<evidence type="ECO:0000256" key="3">
    <source>
        <dbReference type="ARBA" id="ARBA00008323"/>
    </source>
</evidence>
<evidence type="ECO:0000313" key="21">
    <source>
        <dbReference type="Proteomes" id="UP000188533"/>
    </source>
</evidence>
<dbReference type="InterPro" id="IPR029398">
    <property type="entry name" value="PolB_thumb"/>
</dbReference>
<dbReference type="InterPro" id="IPR036420">
    <property type="entry name" value="BRCT_dom_sf"/>
</dbReference>
<comment type="caution">
    <text evidence="20">The sequence shown here is derived from an EMBL/GenBank/DDBJ whole genome shotgun (WGS) entry which is preliminary data.</text>
</comment>
<comment type="subcellular location">
    <subcellularLocation>
        <location evidence="2">Nucleus</location>
    </subcellularLocation>
</comment>
<feature type="region of interest" description="Disordered" evidence="18">
    <location>
        <begin position="16"/>
        <end position="137"/>
    </location>
</feature>
<reference evidence="20 21" key="2">
    <citation type="submission" date="2017-02" db="EMBL/GenBank/DDBJ databases">
        <title>A genome survey and senescence transcriptome analysis in Lentinula edodes.</title>
        <authorList>
            <person name="Sakamoto Y."/>
            <person name="Nakade K."/>
            <person name="Sato S."/>
            <person name="Yoshida Y."/>
            <person name="Miyazaki K."/>
            <person name="Natsume S."/>
            <person name="Konno N."/>
        </authorList>
    </citation>
    <scope>NUCLEOTIDE SEQUENCE [LARGE SCALE GENOMIC DNA]</scope>
    <source>
        <strain evidence="20 21">NBRC 111202</strain>
    </source>
</reference>
<dbReference type="PANTHER" id="PTHR11276:SF28">
    <property type="entry name" value="DNA POLYMERASE LAMBDA"/>
    <property type="match status" value="1"/>
</dbReference>
<comment type="catalytic activity">
    <reaction evidence="16">
        <text>DNA(n) + a 2'-deoxyribonucleoside 5'-triphosphate = DNA(n+1) + diphosphate</text>
        <dbReference type="Rhea" id="RHEA:22508"/>
        <dbReference type="Rhea" id="RHEA-COMP:17339"/>
        <dbReference type="Rhea" id="RHEA-COMP:17340"/>
        <dbReference type="ChEBI" id="CHEBI:33019"/>
        <dbReference type="ChEBI" id="CHEBI:61560"/>
        <dbReference type="ChEBI" id="CHEBI:173112"/>
        <dbReference type="EC" id="2.7.7.7"/>
    </reaction>
</comment>
<name>A0A1Q3ES10_LENED</name>
<dbReference type="CDD" id="cd00141">
    <property type="entry name" value="NT_POLXc"/>
    <property type="match status" value="1"/>
</dbReference>
<dbReference type="GO" id="GO:0003677">
    <property type="term" value="F:DNA binding"/>
    <property type="evidence" value="ECO:0007669"/>
    <property type="project" value="InterPro"/>
</dbReference>
<keyword evidence="9" id="KW-0235">DNA replication</keyword>
<evidence type="ECO:0000256" key="11">
    <source>
        <dbReference type="ARBA" id="ARBA00022763"/>
    </source>
</evidence>
<feature type="compositionally biased region" description="Polar residues" evidence="18">
    <location>
        <begin position="48"/>
        <end position="59"/>
    </location>
</feature>
<feature type="compositionally biased region" description="Basic and acidic residues" evidence="18">
    <location>
        <begin position="34"/>
        <end position="47"/>
    </location>
</feature>
<dbReference type="CDD" id="cd00027">
    <property type="entry name" value="BRCT"/>
    <property type="match status" value="1"/>
</dbReference>
<keyword evidence="13" id="KW-0234">DNA repair</keyword>
<evidence type="ECO:0000256" key="6">
    <source>
        <dbReference type="ARBA" id="ARBA00022634"/>
    </source>
</evidence>
<dbReference type="FunFam" id="1.10.150.20:FF:000010">
    <property type="entry name" value="DNA polymerase lambda"/>
    <property type="match status" value="1"/>
</dbReference>
<feature type="active site" description="Nucleophile; Schiff-base intermediate with DNA; for 5'-dRP lyase activity" evidence="17">
    <location>
        <position position="657"/>
    </location>
</feature>
<dbReference type="Gene3D" id="3.30.460.10">
    <property type="entry name" value="Beta Polymerase, domain 2"/>
    <property type="match status" value="1"/>
</dbReference>
<dbReference type="Proteomes" id="UP000188533">
    <property type="component" value="Unassembled WGS sequence"/>
</dbReference>
<evidence type="ECO:0000256" key="10">
    <source>
        <dbReference type="ARBA" id="ARBA00022723"/>
    </source>
</evidence>
<comment type="similarity">
    <text evidence="3">Belongs to the DNA polymerase type-X family.</text>
</comment>
<feature type="compositionally biased region" description="Low complexity" evidence="18">
    <location>
        <begin position="164"/>
        <end position="175"/>
    </location>
</feature>
<feature type="domain" description="BRCT" evidence="19">
    <location>
        <begin position="334"/>
        <end position="438"/>
    </location>
</feature>
<dbReference type="InterPro" id="IPR001357">
    <property type="entry name" value="BRCT_dom"/>
</dbReference>
<keyword evidence="21" id="KW-1185">Reference proteome</keyword>
<evidence type="ECO:0000256" key="13">
    <source>
        <dbReference type="ARBA" id="ARBA00023204"/>
    </source>
</evidence>
<feature type="compositionally biased region" description="Low complexity" evidence="18">
    <location>
        <begin position="98"/>
        <end position="112"/>
    </location>
</feature>
<evidence type="ECO:0000256" key="1">
    <source>
        <dbReference type="ARBA" id="ARBA00001936"/>
    </source>
</evidence>
<dbReference type="InterPro" id="IPR010996">
    <property type="entry name" value="HHH_MUS81"/>
</dbReference>
<dbReference type="InterPro" id="IPR022312">
    <property type="entry name" value="DNA_pol_X"/>
</dbReference>
<dbReference type="SUPFAM" id="SSF52113">
    <property type="entry name" value="BRCT domain"/>
    <property type="match status" value="1"/>
</dbReference>
<dbReference type="InterPro" id="IPR027421">
    <property type="entry name" value="DNA_pol_lamdba_lyase_dom_sf"/>
</dbReference>
<dbReference type="Pfam" id="PF14792">
    <property type="entry name" value="DNA_pol_B_palm"/>
    <property type="match status" value="1"/>
</dbReference>
<dbReference type="PANTHER" id="PTHR11276">
    <property type="entry name" value="DNA POLYMERASE TYPE-X FAMILY MEMBER"/>
    <property type="match status" value="1"/>
</dbReference>
<evidence type="ECO:0000256" key="17">
    <source>
        <dbReference type="PIRSR" id="PIRSR622312-50"/>
    </source>
</evidence>
<dbReference type="STRING" id="5353.A0A1Q3ES10"/>
<dbReference type="Gene3D" id="1.10.150.110">
    <property type="entry name" value="DNA polymerase beta, N-terminal domain-like"/>
    <property type="match status" value="1"/>
</dbReference>
<evidence type="ECO:0000256" key="7">
    <source>
        <dbReference type="ARBA" id="ARBA00022679"/>
    </source>
</evidence>
<dbReference type="SUPFAM" id="SSF81585">
    <property type="entry name" value="PsbU/PolX domain-like"/>
    <property type="match status" value="1"/>
</dbReference>
<gene>
    <name evidence="20" type="ORF">LENED_012117</name>
</gene>
<keyword evidence="7" id="KW-0808">Transferase</keyword>
<dbReference type="GO" id="GO:0016829">
    <property type="term" value="F:lyase activity"/>
    <property type="evidence" value="ECO:0007669"/>
    <property type="project" value="UniProtKB-KW"/>
</dbReference>
<dbReference type="Pfam" id="PF14716">
    <property type="entry name" value="HHH_8"/>
    <property type="match status" value="1"/>
</dbReference>
<comment type="cofactor">
    <cofactor evidence="1">
        <name>Mn(2+)</name>
        <dbReference type="ChEBI" id="CHEBI:29035"/>
    </cofactor>
</comment>
<dbReference type="EC" id="2.7.7.7" evidence="4"/>
<evidence type="ECO:0000256" key="4">
    <source>
        <dbReference type="ARBA" id="ARBA00012417"/>
    </source>
</evidence>
<sequence>MPTMNARIFFKEQEKRMNFSDDDMDDSYVARMTGENEHSANEKKLDNGHTQNVPCASQTRGHKRKTGRSTPLRSSPRIKRSKISLASANPQVDAQDGDSNNLSSDDALDFSFPGDVTPNRHHSDSSNQSFHRAPDSVARVKVEPTIIIDGPLATRSSRHTRLPSKSFSDNSSDASTAPSSPIEEARSLSLVPATNGKAPEKEKSMLEIILEAKHSTHRRGVKKLVPLAQLQTKPKHQSNSVDETSIIDNYSSSEALTSPDIACSSSIVKVGSNSAELTKGSISKSRLTAAPKLAAKLSATTKAKGKGKTTVPSTKLTPYEFVCQIQHAQVNKTGKVQFLEGLRIFYCGMDINSKLSGDSTQKRMMIILRHGGSVVPRYQPDHITHIVVDKNLGQNSLLKATGLEKLTDVPDHIPILTWQWVVDMMDMNPFLNNGKMLKIRQVSSLFEYGAYPNRLPPVSISATSKYFEQKRALQEGDEDRDFSRISEFSANDIKAEVGSSRHEPLESKHVRNTMVKLASTRLPLDFQFQKPVNQEIVDPLVEFYLQRKTNVQHRNGFDSDTDGSDLEPNYQPAGLKPKRDWLCKKPNQNAKPCPNEDILRKLEELQELHKVKPTEDDHWRVYSYSKSIRALRAHPKRIKSLEDAEKIQGVGKKTAQKIMEIIETGNLQRIAYERTEDVKVISLFTKIYGVGIQTATMWYARGCRTIEDLCNGVGDVALNEGQKIGIEFYDDLNSRMPREEAKAIFELIKPIALRLDPTLFVEIMGSYRRGKTDCGDIDILITRCPDDGHTHEGILHKLLERLHTAGILTEDLALPDYSKPLEAVYHGICRLPNVAGARRRRIDFLTVPYSSKGGALLYYTGDDMFNRSMRLLANRMGYSLNQRGLYAGVVRDPRNRTVKLNTGNLIASETEEQIFKALGVPWREPHERVTYYQDIVKAEEEKSKKITTIITEQ</sequence>
<feature type="region of interest" description="Disordered" evidence="18">
    <location>
        <begin position="149"/>
        <end position="198"/>
    </location>
</feature>
<dbReference type="InterPro" id="IPR028207">
    <property type="entry name" value="DNA_pol_B_palm_palm"/>
</dbReference>
<dbReference type="Pfam" id="PF14791">
    <property type="entry name" value="DNA_pol_B_thumb"/>
    <property type="match status" value="1"/>
</dbReference>
<evidence type="ECO:0000256" key="14">
    <source>
        <dbReference type="ARBA" id="ARBA00023239"/>
    </source>
</evidence>
<dbReference type="InterPro" id="IPR018944">
    <property type="entry name" value="DNA_pol_lambd_fingers_domain"/>
</dbReference>
<evidence type="ECO:0000256" key="18">
    <source>
        <dbReference type="SAM" id="MobiDB-lite"/>
    </source>
</evidence>
<evidence type="ECO:0000256" key="8">
    <source>
        <dbReference type="ARBA" id="ARBA00022695"/>
    </source>
</evidence>
<keyword evidence="8" id="KW-0548">Nucleotidyltransferase</keyword>
<keyword evidence="6" id="KW-0237">DNA synthesis</keyword>
<organism evidence="20 21">
    <name type="scientific">Lentinula edodes</name>
    <name type="common">Shiitake mushroom</name>
    <name type="synonym">Lentinus edodes</name>
    <dbReference type="NCBI Taxonomy" id="5353"/>
    <lineage>
        <taxon>Eukaryota</taxon>
        <taxon>Fungi</taxon>
        <taxon>Dikarya</taxon>
        <taxon>Basidiomycota</taxon>
        <taxon>Agaricomycotina</taxon>
        <taxon>Agaricomycetes</taxon>
        <taxon>Agaricomycetidae</taxon>
        <taxon>Agaricales</taxon>
        <taxon>Marasmiineae</taxon>
        <taxon>Omphalotaceae</taxon>
        <taxon>Lentinula</taxon>
    </lineage>
</organism>
<evidence type="ECO:0000313" key="20">
    <source>
        <dbReference type="EMBL" id="GAW09904.1"/>
    </source>
</evidence>
<evidence type="ECO:0000256" key="2">
    <source>
        <dbReference type="ARBA" id="ARBA00004123"/>
    </source>
</evidence>
<dbReference type="Pfam" id="PF10391">
    <property type="entry name" value="DNA_pol_lambd_f"/>
    <property type="match status" value="1"/>
</dbReference>
<keyword evidence="14" id="KW-0456">Lyase</keyword>
<dbReference type="PRINTS" id="PR00869">
    <property type="entry name" value="DNAPOLX"/>
</dbReference>
<dbReference type="InterPro" id="IPR002008">
    <property type="entry name" value="DNA_pol_X_beta-like"/>
</dbReference>
<dbReference type="Gene3D" id="3.40.50.10190">
    <property type="entry name" value="BRCT domain"/>
    <property type="match status" value="1"/>
</dbReference>
<keyword evidence="10" id="KW-0479">Metal-binding</keyword>
<dbReference type="InterPro" id="IPR037160">
    <property type="entry name" value="DNA_Pol_thumb_sf"/>
</dbReference>
<dbReference type="GO" id="GO:0006303">
    <property type="term" value="P:double-strand break repair via nonhomologous end joining"/>
    <property type="evidence" value="ECO:0007669"/>
    <property type="project" value="TreeGrafter"/>
</dbReference>
<evidence type="ECO:0000256" key="12">
    <source>
        <dbReference type="ARBA" id="ARBA00022932"/>
    </source>
</evidence>
<dbReference type="AlphaFoldDB" id="A0A1Q3ES10"/>
<reference evidence="20 21" key="1">
    <citation type="submission" date="2016-08" db="EMBL/GenBank/DDBJ databases">
        <authorList>
            <consortium name="Lentinula edodes genome sequencing consortium"/>
            <person name="Sakamoto Y."/>
            <person name="Nakade K."/>
            <person name="Sato S."/>
            <person name="Yoshida Y."/>
            <person name="Miyazaki K."/>
            <person name="Natsume S."/>
            <person name="Konno N."/>
        </authorList>
    </citation>
    <scope>NUCLEOTIDE SEQUENCE [LARGE SCALE GENOMIC DNA]</scope>
    <source>
        <strain evidence="20 21">NBRC 111202</strain>
    </source>
</reference>
<dbReference type="SUPFAM" id="SSF81301">
    <property type="entry name" value="Nucleotidyltransferase"/>
    <property type="match status" value="1"/>
</dbReference>
<evidence type="ECO:0000256" key="5">
    <source>
        <dbReference type="ARBA" id="ARBA00016513"/>
    </source>
</evidence>
<dbReference type="EMBL" id="BDGU01001416">
    <property type="protein sequence ID" value="GAW09904.1"/>
    <property type="molecule type" value="Genomic_DNA"/>
</dbReference>
<dbReference type="PROSITE" id="PS50172">
    <property type="entry name" value="BRCT"/>
    <property type="match status" value="1"/>
</dbReference>
<dbReference type="SUPFAM" id="SSF47802">
    <property type="entry name" value="DNA polymerase beta, N-terminal domain-like"/>
    <property type="match status" value="1"/>
</dbReference>
<dbReference type="Gene3D" id="1.10.150.20">
    <property type="entry name" value="5' to 3' exonuclease, C-terminal subdomain"/>
    <property type="match status" value="1"/>
</dbReference>
<dbReference type="PRINTS" id="PR00870">
    <property type="entry name" value="DNAPOLXBETA"/>
</dbReference>
<keyword evidence="11" id="KW-0227">DNA damage</keyword>
<protein>
    <recommendedName>
        <fullName evidence="5">DNA polymerase lambda</fullName>
        <ecNumber evidence="4">2.7.7.7</ecNumber>
    </recommendedName>
</protein>
<dbReference type="GO" id="GO:0046872">
    <property type="term" value="F:metal ion binding"/>
    <property type="evidence" value="ECO:0007669"/>
    <property type="project" value="UniProtKB-KW"/>
</dbReference>
<dbReference type="FunFam" id="1.10.150.110:FF:000005">
    <property type="entry name" value="DNA polymerase POL4"/>
    <property type="match status" value="1"/>
</dbReference>
<dbReference type="InterPro" id="IPR002054">
    <property type="entry name" value="DNA-dir_DNA_pol_X"/>
</dbReference>
<dbReference type="GO" id="GO:0003887">
    <property type="term" value="F:DNA-directed DNA polymerase activity"/>
    <property type="evidence" value="ECO:0007669"/>
    <property type="project" value="UniProtKB-KW"/>
</dbReference>
<keyword evidence="12" id="KW-0239">DNA-directed DNA polymerase</keyword>
<dbReference type="GO" id="GO:0005634">
    <property type="term" value="C:nucleus"/>
    <property type="evidence" value="ECO:0007669"/>
    <property type="project" value="UniProtKB-SubCell"/>
</dbReference>
<dbReference type="SMART" id="SM00483">
    <property type="entry name" value="POLXc"/>
    <property type="match status" value="1"/>
</dbReference>
<proteinExistence type="inferred from homology"/>
<keyword evidence="15" id="KW-0539">Nucleus</keyword>
<evidence type="ECO:0000256" key="9">
    <source>
        <dbReference type="ARBA" id="ARBA00022705"/>
    </source>
</evidence>
<dbReference type="InterPro" id="IPR043519">
    <property type="entry name" value="NT_sf"/>
</dbReference>
<evidence type="ECO:0000256" key="16">
    <source>
        <dbReference type="ARBA" id="ARBA00049244"/>
    </source>
</evidence>
<dbReference type="Pfam" id="PF00533">
    <property type="entry name" value="BRCT"/>
    <property type="match status" value="1"/>
</dbReference>
<accession>A0A1Q3ES10</accession>